<sequence length="231" mass="27439">MFMLIWGGTIPPQPDSNAQSVTPWDDNSKIEYREPPIEQIRQYQNNPAYNYDRENERPGLLQRILAWIWQEILSGMQGQGGTIKYLLLGLVIVVSLFFVLKLLNIPFGGFFNYMRKGDLSEIHLMKTDETHNEKELEHLFKLYKNNKAYREAVRILYLLYLKSLEKRSCITIRTWKTNKDYLYEIKDQSIQQTFRKIIKLYEYVWFGQFDPDSERFTKIEKTIKEGMASVA</sequence>
<dbReference type="Pfam" id="PF13559">
    <property type="entry name" value="DUF4129"/>
    <property type="match status" value="1"/>
</dbReference>
<evidence type="ECO:0000256" key="1">
    <source>
        <dbReference type="SAM" id="MobiDB-lite"/>
    </source>
</evidence>
<dbReference type="InterPro" id="IPR025403">
    <property type="entry name" value="TgpA-like_C"/>
</dbReference>
<dbReference type="Proteomes" id="UP000191055">
    <property type="component" value="Unassembled WGS sequence"/>
</dbReference>
<evidence type="ECO:0000259" key="3">
    <source>
        <dbReference type="Pfam" id="PF13559"/>
    </source>
</evidence>
<protein>
    <recommendedName>
        <fullName evidence="3">Protein-glutamine gamma-glutamyltransferase-like C-terminal domain-containing protein</fullName>
    </recommendedName>
</protein>
<evidence type="ECO:0000256" key="2">
    <source>
        <dbReference type="SAM" id="Phobius"/>
    </source>
</evidence>
<feature type="domain" description="Protein-glutamine gamma-glutamyltransferase-like C-terminal" evidence="3">
    <location>
        <begin position="156"/>
        <end position="218"/>
    </location>
</feature>
<organism evidence="4 5">
    <name type="scientific">Alkalitalea saponilacus</name>
    <dbReference type="NCBI Taxonomy" id="889453"/>
    <lineage>
        <taxon>Bacteria</taxon>
        <taxon>Pseudomonadati</taxon>
        <taxon>Bacteroidota</taxon>
        <taxon>Bacteroidia</taxon>
        <taxon>Marinilabiliales</taxon>
        <taxon>Marinilabiliaceae</taxon>
        <taxon>Alkalitalea</taxon>
    </lineage>
</organism>
<reference evidence="4 5" key="1">
    <citation type="submission" date="2017-02" db="EMBL/GenBank/DDBJ databases">
        <authorList>
            <person name="Peterson S.W."/>
        </authorList>
    </citation>
    <scope>NUCLEOTIDE SEQUENCE [LARGE SCALE GENOMIC DNA]</scope>
    <source>
        <strain evidence="4 5">DSM 24412</strain>
    </source>
</reference>
<keyword evidence="2" id="KW-0812">Transmembrane</keyword>
<keyword evidence="2" id="KW-1133">Transmembrane helix</keyword>
<dbReference type="STRING" id="889453.SAMN03080601_00068"/>
<feature type="region of interest" description="Disordered" evidence="1">
    <location>
        <begin position="1"/>
        <end position="26"/>
    </location>
</feature>
<accession>A0A1T5A3G2</accession>
<proteinExistence type="predicted"/>
<feature type="transmembrane region" description="Helical" evidence="2">
    <location>
        <begin position="85"/>
        <end position="107"/>
    </location>
</feature>
<gene>
    <name evidence="4" type="ORF">SAMN03080601_00068</name>
</gene>
<evidence type="ECO:0000313" key="5">
    <source>
        <dbReference type="Proteomes" id="UP000191055"/>
    </source>
</evidence>
<keyword evidence="2" id="KW-0472">Membrane</keyword>
<dbReference type="EMBL" id="FUYV01000001">
    <property type="protein sequence ID" value="SKB29506.1"/>
    <property type="molecule type" value="Genomic_DNA"/>
</dbReference>
<evidence type="ECO:0000313" key="4">
    <source>
        <dbReference type="EMBL" id="SKB29506.1"/>
    </source>
</evidence>
<dbReference type="AlphaFoldDB" id="A0A1T5A3G2"/>
<name>A0A1T5A3G2_9BACT</name>
<keyword evidence="5" id="KW-1185">Reference proteome</keyword>